<comment type="caution">
    <text evidence="2">The sequence shown here is derived from an EMBL/GenBank/DDBJ whole genome shotgun (WGS) entry which is preliminary data.</text>
</comment>
<organism evidence="2 3">
    <name type="scientific">Reticulibacter mediterranei</name>
    <dbReference type="NCBI Taxonomy" id="2778369"/>
    <lineage>
        <taxon>Bacteria</taxon>
        <taxon>Bacillati</taxon>
        <taxon>Chloroflexota</taxon>
        <taxon>Ktedonobacteria</taxon>
        <taxon>Ktedonobacterales</taxon>
        <taxon>Reticulibacteraceae</taxon>
        <taxon>Reticulibacter</taxon>
    </lineage>
</organism>
<keyword evidence="3" id="KW-1185">Reference proteome</keyword>
<dbReference type="EMBL" id="BNJK01000001">
    <property type="protein sequence ID" value="GHO93810.1"/>
    <property type="molecule type" value="Genomic_DNA"/>
</dbReference>
<sequence length="457" mass="50352">MEQQRNKKQNMSRKPLVYHDFNLRFASYNEAEGTFKVWVEGETLGGTMRPDDAFICSYEPEAFWNDSSTGSGGLLGDLERRRLKKEGMFALGKMLADLALPPGLVRDLFQQSLSALQIGEGLRVRLHIDPAALTHLPWEFMALSQVSGEPQATDFLALRREISIVRTDTVETFMQPLPERPVARVVGVLSSPDGQMELDVSKDREAVEGAVQALCQATGQNLIEVIWAKRPATREALMQALAGGADIFHFAGHGVFIDSEGQVVLEKGDNTSDFYRGEQLAQLLHNAGVRLTVLGACETGRRNGRNIWGSIAGALTRQKIPAVVANQFKIRDGDAILLAANIYPLILAGGTVDEAVYEARQAIYQHNGLEDRDWGVPVLYLHDASGILFPTPETDTAEHSSHSPFLRVSDTFNKVRGHVVDVKIGVVTQGHIQINNKVDSVEKEGTFTTFEADQFGR</sequence>
<dbReference type="RefSeq" id="WP_220204580.1">
    <property type="nucleotide sequence ID" value="NZ_BNJK01000001.1"/>
</dbReference>
<dbReference type="AlphaFoldDB" id="A0A8J3IN88"/>
<dbReference type="Pfam" id="PF12770">
    <property type="entry name" value="CHAT"/>
    <property type="match status" value="1"/>
</dbReference>
<accession>A0A8J3IN88</accession>
<reference evidence="2" key="1">
    <citation type="submission" date="2020-10" db="EMBL/GenBank/DDBJ databases">
        <title>Taxonomic study of unclassified bacteria belonging to the class Ktedonobacteria.</title>
        <authorList>
            <person name="Yabe S."/>
            <person name="Wang C.M."/>
            <person name="Zheng Y."/>
            <person name="Sakai Y."/>
            <person name="Cavaletti L."/>
            <person name="Monciardini P."/>
            <person name="Donadio S."/>
        </authorList>
    </citation>
    <scope>NUCLEOTIDE SEQUENCE</scope>
    <source>
        <strain evidence="2">ID150040</strain>
    </source>
</reference>
<evidence type="ECO:0000313" key="2">
    <source>
        <dbReference type="EMBL" id="GHO93810.1"/>
    </source>
</evidence>
<evidence type="ECO:0000259" key="1">
    <source>
        <dbReference type="Pfam" id="PF12770"/>
    </source>
</evidence>
<proteinExistence type="predicted"/>
<dbReference type="InterPro" id="IPR024983">
    <property type="entry name" value="CHAT_dom"/>
</dbReference>
<evidence type="ECO:0000313" key="3">
    <source>
        <dbReference type="Proteomes" id="UP000597444"/>
    </source>
</evidence>
<dbReference type="Proteomes" id="UP000597444">
    <property type="component" value="Unassembled WGS sequence"/>
</dbReference>
<protein>
    <recommendedName>
        <fullName evidence="1">CHAT domain-containing protein</fullName>
    </recommendedName>
</protein>
<feature type="domain" description="CHAT" evidence="1">
    <location>
        <begin position="92"/>
        <end position="370"/>
    </location>
</feature>
<name>A0A8J3IN88_9CHLR</name>
<gene>
    <name evidence="2" type="ORF">KSF_038580</name>
</gene>